<evidence type="ECO:0000313" key="2">
    <source>
        <dbReference type="EMBL" id="EOH91325.1"/>
    </source>
</evidence>
<dbReference type="CDD" id="cd04301">
    <property type="entry name" value="NAT_SF"/>
    <property type="match status" value="1"/>
</dbReference>
<dbReference type="Gene3D" id="3.40.630.30">
    <property type="match status" value="1"/>
</dbReference>
<keyword evidence="3" id="KW-1185">Reference proteome</keyword>
<dbReference type="RefSeq" id="WP_010758262.1">
    <property type="nucleotide sequence ID" value="NZ_ASWD01000004.1"/>
</dbReference>
<dbReference type="EMBL" id="AJAQ01000034">
    <property type="protein sequence ID" value="EOH91325.1"/>
    <property type="molecule type" value="Genomic_DNA"/>
</dbReference>
<protein>
    <recommendedName>
        <fullName evidence="1">N-acetyltransferase domain-containing protein</fullName>
    </recommendedName>
</protein>
<dbReference type="PROSITE" id="PS51186">
    <property type="entry name" value="GNAT"/>
    <property type="match status" value="1"/>
</dbReference>
<dbReference type="GO" id="GO:0016747">
    <property type="term" value="F:acyltransferase activity, transferring groups other than amino-acyl groups"/>
    <property type="evidence" value="ECO:0007669"/>
    <property type="project" value="InterPro"/>
</dbReference>
<dbReference type="SUPFAM" id="SSF55729">
    <property type="entry name" value="Acyl-CoA N-acyltransferases (Nat)"/>
    <property type="match status" value="1"/>
</dbReference>
<dbReference type="AlphaFoldDB" id="R2S711"/>
<sequence length="100" mass="11290">MEIRPLKAMDDLNLIVEIYVQNWKHAYREIIPEAFLVRLASERWVTILKDNAFQSFVLREQGKVIGTAACGSASDENLSGWGELISLYLLPECTGKGYGK</sequence>
<dbReference type="InterPro" id="IPR000182">
    <property type="entry name" value="GNAT_dom"/>
</dbReference>
<dbReference type="OrthoDB" id="5292888at2"/>
<dbReference type="Proteomes" id="UP000013782">
    <property type="component" value="Unassembled WGS sequence"/>
</dbReference>
<accession>R2S711</accession>
<comment type="caution">
    <text evidence="2">The sequence shown here is derived from an EMBL/GenBank/DDBJ whole genome shotgun (WGS) entry which is preliminary data.</text>
</comment>
<evidence type="ECO:0000313" key="3">
    <source>
        <dbReference type="Proteomes" id="UP000013782"/>
    </source>
</evidence>
<proteinExistence type="predicted"/>
<organism evidence="2 3">
    <name type="scientific">Enterococcus pallens ATCC BAA-351</name>
    <dbReference type="NCBI Taxonomy" id="1158607"/>
    <lineage>
        <taxon>Bacteria</taxon>
        <taxon>Bacillati</taxon>
        <taxon>Bacillota</taxon>
        <taxon>Bacilli</taxon>
        <taxon>Lactobacillales</taxon>
        <taxon>Enterococcaceae</taxon>
        <taxon>Enterococcus</taxon>
    </lineage>
</organism>
<gene>
    <name evidence="2" type="ORF">UAU_03284</name>
</gene>
<dbReference type="HOGENOM" id="CLU_2301495_0_0_9"/>
<dbReference type="eggNOG" id="COG1247">
    <property type="taxonomic scope" value="Bacteria"/>
</dbReference>
<dbReference type="InterPro" id="IPR016181">
    <property type="entry name" value="Acyl_CoA_acyltransferase"/>
</dbReference>
<dbReference type="PATRIC" id="fig|1158607.3.peg.3271"/>
<reference evidence="2 3" key="1">
    <citation type="submission" date="2013-02" db="EMBL/GenBank/DDBJ databases">
        <title>The Genome Sequence of Enterococcus pallens BAA-351.</title>
        <authorList>
            <consortium name="The Broad Institute Genome Sequencing Platform"/>
            <consortium name="The Broad Institute Genome Sequencing Center for Infectious Disease"/>
            <person name="Earl A.M."/>
            <person name="Gilmore M.S."/>
            <person name="Lebreton F."/>
            <person name="Walker B."/>
            <person name="Young S.K."/>
            <person name="Zeng Q."/>
            <person name="Gargeya S."/>
            <person name="Fitzgerald M."/>
            <person name="Haas B."/>
            <person name="Abouelleil A."/>
            <person name="Alvarado L."/>
            <person name="Arachchi H.M."/>
            <person name="Berlin A.M."/>
            <person name="Chapman S.B."/>
            <person name="Dewar J."/>
            <person name="Goldberg J."/>
            <person name="Griggs A."/>
            <person name="Gujja S."/>
            <person name="Hansen M."/>
            <person name="Howarth C."/>
            <person name="Imamovic A."/>
            <person name="Larimer J."/>
            <person name="McCowan C."/>
            <person name="Murphy C."/>
            <person name="Neiman D."/>
            <person name="Pearson M."/>
            <person name="Priest M."/>
            <person name="Roberts A."/>
            <person name="Saif S."/>
            <person name="Shea T."/>
            <person name="Sisk P."/>
            <person name="Sykes S."/>
            <person name="Wortman J."/>
            <person name="Nusbaum C."/>
            <person name="Birren B."/>
        </authorList>
    </citation>
    <scope>NUCLEOTIDE SEQUENCE [LARGE SCALE GENOMIC DNA]</scope>
    <source>
        <strain evidence="2 3">ATCC BAA-351</strain>
    </source>
</reference>
<name>R2S711_9ENTE</name>
<dbReference type="STRING" id="160454.RV10_GL001567"/>
<feature type="domain" description="N-acetyltransferase" evidence="1">
    <location>
        <begin position="1"/>
        <end position="100"/>
    </location>
</feature>
<evidence type="ECO:0000259" key="1">
    <source>
        <dbReference type="PROSITE" id="PS51186"/>
    </source>
</evidence>
<dbReference type="Pfam" id="PF00583">
    <property type="entry name" value="Acetyltransf_1"/>
    <property type="match status" value="1"/>
</dbReference>